<dbReference type="PANTHER" id="PTHR11668">
    <property type="entry name" value="SERINE/THREONINE PROTEIN PHOSPHATASE"/>
    <property type="match status" value="1"/>
</dbReference>
<dbReference type="PANTHER" id="PTHR11668:SF290">
    <property type="entry name" value="SERINE_THREONINE SPECIFIC PROTEIN PHOSPHATASES DOMAIN-CONTAINING PROTEIN"/>
    <property type="match status" value="1"/>
</dbReference>
<dbReference type="SMART" id="SM00156">
    <property type="entry name" value="PP2Ac"/>
    <property type="match status" value="1"/>
</dbReference>
<dbReference type="AlphaFoldDB" id="A0A915Q1K4"/>
<evidence type="ECO:0000259" key="3">
    <source>
        <dbReference type="SMART" id="SM00156"/>
    </source>
</evidence>
<dbReference type="SUPFAM" id="SSF56300">
    <property type="entry name" value="Metallo-dependent phosphatases"/>
    <property type="match status" value="1"/>
</dbReference>
<evidence type="ECO:0000313" key="5">
    <source>
        <dbReference type="WBParaSite" id="sdigi.contig74.g3676.t1"/>
    </source>
</evidence>
<accession>A0A915Q1K4</accession>
<dbReference type="GO" id="GO:0005634">
    <property type="term" value="C:nucleus"/>
    <property type="evidence" value="ECO:0007669"/>
    <property type="project" value="TreeGrafter"/>
</dbReference>
<protein>
    <submittedName>
        <fullName evidence="5">Serine/threonine specific protein phosphatases domain-containing protein</fullName>
    </submittedName>
</protein>
<dbReference type="InterPro" id="IPR029052">
    <property type="entry name" value="Metallo-depent_PP-like"/>
</dbReference>
<keyword evidence="4" id="KW-1185">Reference proteome</keyword>
<evidence type="ECO:0000313" key="4">
    <source>
        <dbReference type="Proteomes" id="UP000887581"/>
    </source>
</evidence>
<dbReference type="Pfam" id="PF10328">
    <property type="entry name" value="7TM_GPCR_Srx"/>
    <property type="match status" value="1"/>
</dbReference>
<evidence type="ECO:0000256" key="2">
    <source>
        <dbReference type="SAM" id="SignalP"/>
    </source>
</evidence>
<feature type="transmembrane region" description="Helical" evidence="1">
    <location>
        <begin position="689"/>
        <end position="712"/>
    </location>
</feature>
<dbReference type="InterPro" id="IPR006186">
    <property type="entry name" value="Ser/Thr-sp_prot-phosphatase"/>
</dbReference>
<dbReference type="GO" id="GO:0004722">
    <property type="term" value="F:protein serine/threonine phosphatase activity"/>
    <property type="evidence" value="ECO:0007669"/>
    <property type="project" value="TreeGrafter"/>
</dbReference>
<keyword evidence="1" id="KW-0472">Membrane</keyword>
<feature type="domain" description="Serine/threonine specific protein phosphatases" evidence="3">
    <location>
        <begin position="257"/>
        <end position="521"/>
    </location>
</feature>
<feature type="signal peptide" evidence="2">
    <location>
        <begin position="1"/>
        <end position="20"/>
    </location>
</feature>
<evidence type="ECO:0000256" key="1">
    <source>
        <dbReference type="SAM" id="Phobius"/>
    </source>
</evidence>
<dbReference type="InterPro" id="IPR004843">
    <property type="entry name" value="Calcineurin-like_PHP"/>
</dbReference>
<dbReference type="Gene3D" id="3.60.21.10">
    <property type="match status" value="1"/>
</dbReference>
<keyword evidence="1" id="KW-0812">Transmembrane</keyword>
<dbReference type="CDD" id="cd00637">
    <property type="entry name" value="7tm_classA_rhodopsin-like"/>
    <property type="match status" value="1"/>
</dbReference>
<feature type="transmembrane region" description="Helical" evidence="1">
    <location>
        <begin position="733"/>
        <end position="752"/>
    </location>
</feature>
<proteinExistence type="predicted"/>
<dbReference type="PRINTS" id="PR00114">
    <property type="entry name" value="STPHPHTASE"/>
</dbReference>
<organism evidence="4 5">
    <name type="scientific">Setaria digitata</name>
    <dbReference type="NCBI Taxonomy" id="48799"/>
    <lineage>
        <taxon>Eukaryota</taxon>
        <taxon>Metazoa</taxon>
        <taxon>Ecdysozoa</taxon>
        <taxon>Nematoda</taxon>
        <taxon>Chromadorea</taxon>
        <taxon>Rhabditida</taxon>
        <taxon>Spirurina</taxon>
        <taxon>Spiruromorpha</taxon>
        <taxon>Filarioidea</taxon>
        <taxon>Setariidae</taxon>
        <taxon>Setaria</taxon>
    </lineage>
</organism>
<dbReference type="InterPro" id="IPR050341">
    <property type="entry name" value="PP1_catalytic_subunit"/>
</dbReference>
<reference evidence="5" key="1">
    <citation type="submission" date="2022-11" db="UniProtKB">
        <authorList>
            <consortium name="WormBaseParasite"/>
        </authorList>
    </citation>
    <scope>IDENTIFICATION</scope>
</reference>
<dbReference type="Proteomes" id="UP000887581">
    <property type="component" value="Unplaced"/>
</dbReference>
<dbReference type="WBParaSite" id="sdigi.contig74.g3676.t1">
    <property type="protein sequence ID" value="sdigi.contig74.g3676.t1"/>
    <property type="gene ID" value="sdigi.contig74.g3676"/>
</dbReference>
<dbReference type="SUPFAM" id="SSF81321">
    <property type="entry name" value="Family A G protein-coupled receptor-like"/>
    <property type="match status" value="1"/>
</dbReference>
<keyword evidence="1" id="KW-1133">Transmembrane helix</keyword>
<keyword evidence="2" id="KW-0732">Signal</keyword>
<sequence length="817" mass="93370">MIRLSGCLISLLVNTALVESAKQCGNEQFPLLCPTKAFCVALRSTEPNDKQFNYRCDIAGWCRKHCQRIPSNHNWCILRNLTHDIKCCSNDRCNWEEMPLFAIINKKFNFVPGMEILAQLLVPFLLLIFTIYPIASASVHEWMIKKYRQIEYNPKFDSELPEREGIIFKNSLPKSGEPLDGCLNIEEFAEVMKALGEYKGNEEEVAILKPPELVTYVNYEVHESLGFDYAVITRTESTKFESLLIRMIEQGPGFFNIEGVEFYELLSELSEVLRTESSLLEIPADVVVIGEIRGRYSDLLRWFQLYGYPPKRRYLFLGGIIDQDCDESVETLAFLAAYKITTPHHIYMIRGATEFFPFKIQKRFPFKLSMVLSAFITRICSEMPIAATIGNAIFAVHSGISNKLKNLDVLKKMERPPLKWTCRIPYDLIFGMPSLGVETFQKIKGGRGYLFGAKAVEEFLTRLRMKLIIRTHTPFEKGHFMFASTNLLTIWSSNCNGVKLATSLYVDPKLHISLHCMTPVVVKTITTENLPEMVPEEEVVEVEEKSIDFWIIQQWFVALYDTYKDKLPKRIWDSMHKFLDMKSPVLSSSEPLPVRAIGVIVNGGWFASISVHFFIAVNRFCAFVYATKYHKLWSESKALVVGIVSWTSAMIFATQHLYDECSFIFHRNSNYVFSYESSVFSKICANVDAAVTITIVIGMACVDFTTLTKIVAYRRAMRQNTATSNGDREKEVLFFKQSCILGLLYISCTAVFNITPYVLTDKWLLFASSTIMWIATQSLDGLTFLIFNRSLICKMGFCSTTITPAVTLNRLQTTTRQ</sequence>
<dbReference type="InterPro" id="IPR019430">
    <property type="entry name" value="7TM_GPCR_serpentine_rcpt_Srx"/>
</dbReference>
<name>A0A915Q1K4_9BILA</name>
<feature type="transmembrane region" description="Helical" evidence="1">
    <location>
        <begin position="764"/>
        <end position="787"/>
    </location>
</feature>
<feature type="transmembrane region" description="Helical" evidence="1">
    <location>
        <begin position="605"/>
        <end position="626"/>
    </location>
</feature>
<dbReference type="Pfam" id="PF00149">
    <property type="entry name" value="Metallophos"/>
    <property type="match status" value="1"/>
</dbReference>
<feature type="transmembrane region" description="Helical" evidence="1">
    <location>
        <begin position="638"/>
        <end position="658"/>
    </location>
</feature>
<dbReference type="GO" id="GO:0005737">
    <property type="term" value="C:cytoplasm"/>
    <property type="evidence" value="ECO:0007669"/>
    <property type="project" value="TreeGrafter"/>
</dbReference>
<dbReference type="CDD" id="cd00144">
    <property type="entry name" value="MPP_PPP_family"/>
    <property type="match status" value="1"/>
</dbReference>
<feature type="chain" id="PRO_5036733590" evidence="2">
    <location>
        <begin position="21"/>
        <end position="817"/>
    </location>
</feature>
<dbReference type="Gene3D" id="1.20.1070.10">
    <property type="entry name" value="Rhodopsin 7-helix transmembrane proteins"/>
    <property type="match status" value="1"/>
</dbReference>